<sequence length="214" mass="23477">MVHQEFHAVLSGCLFKSALDDSPSISHSSRVKYSSTTDNPAHQVTPPATAAPPRLRHFSRRGDLPETAHKSTFYVRPARVCVSVLQLLQSKLVISGEARSPASLPVTFVPVIVGSCQREIREYEPHSRGSPNITGQRESSRVDRESVQRAADDDVVKRKADDTPLVNDGGCTEEKMITHCRGRAARVTGICCQKPCCLTLMPRVTYTAATFSKC</sequence>
<proteinExistence type="predicted"/>
<evidence type="ECO:0000256" key="1">
    <source>
        <dbReference type="SAM" id="MobiDB-lite"/>
    </source>
</evidence>
<feature type="compositionally biased region" description="Basic and acidic residues" evidence="1">
    <location>
        <begin position="138"/>
        <end position="151"/>
    </location>
</feature>
<organism evidence="2 3">
    <name type="scientific">Solea senegalensis</name>
    <name type="common">Senegalese sole</name>
    <dbReference type="NCBI Taxonomy" id="28829"/>
    <lineage>
        <taxon>Eukaryota</taxon>
        <taxon>Metazoa</taxon>
        <taxon>Chordata</taxon>
        <taxon>Craniata</taxon>
        <taxon>Vertebrata</taxon>
        <taxon>Euteleostomi</taxon>
        <taxon>Actinopterygii</taxon>
        <taxon>Neopterygii</taxon>
        <taxon>Teleostei</taxon>
        <taxon>Neoteleostei</taxon>
        <taxon>Acanthomorphata</taxon>
        <taxon>Carangaria</taxon>
        <taxon>Pleuronectiformes</taxon>
        <taxon>Pleuronectoidei</taxon>
        <taxon>Soleidae</taxon>
        <taxon>Solea</taxon>
    </lineage>
</organism>
<accession>A0AAV6RN66</accession>
<gene>
    <name evidence="2" type="ORF">JOB18_040427</name>
</gene>
<feature type="region of interest" description="Disordered" evidence="1">
    <location>
        <begin position="124"/>
        <end position="151"/>
    </location>
</feature>
<feature type="compositionally biased region" description="Polar residues" evidence="1">
    <location>
        <begin position="26"/>
        <end position="42"/>
    </location>
</feature>
<dbReference type="EMBL" id="JAGKHQ010000011">
    <property type="protein sequence ID" value="KAG7505797.1"/>
    <property type="molecule type" value="Genomic_DNA"/>
</dbReference>
<feature type="region of interest" description="Disordered" evidence="1">
    <location>
        <begin position="26"/>
        <end position="55"/>
    </location>
</feature>
<comment type="caution">
    <text evidence="2">The sequence shown here is derived from an EMBL/GenBank/DDBJ whole genome shotgun (WGS) entry which is preliminary data.</text>
</comment>
<name>A0AAV6RN66_SOLSE</name>
<reference evidence="2 3" key="1">
    <citation type="journal article" date="2021" name="Sci. Rep.">
        <title>Chromosome anchoring in Senegalese sole (Solea senegalensis) reveals sex-associated markers and genome rearrangements in flatfish.</title>
        <authorList>
            <person name="Guerrero-Cozar I."/>
            <person name="Gomez-Garrido J."/>
            <person name="Berbel C."/>
            <person name="Martinez-Blanch J.F."/>
            <person name="Alioto T."/>
            <person name="Claros M.G."/>
            <person name="Gagnaire P.A."/>
            <person name="Manchado M."/>
        </authorList>
    </citation>
    <scope>NUCLEOTIDE SEQUENCE [LARGE SCALE GENOMIC DNA]</scope>
    <source>
        <strain evidence="2">Sse05_10M</strain>
    </source>
</reference>
<evidence type="ECO:0000313" key="2">
    <source>
        <dbReference type="EMBL" id="KAG7505797.1"/>
    </source>
</evidence>
<dbReference type="Proteomes" id="UP000693946">
    <property type="component" value="Linkage Group LG19"/>
</dbReference>
<dbReference type="AlphaFoldDB" id="A0AAV6RN66"/>
<evidence type="ECO:0000313" key="3">
    <source>
        <dbReference type="Proteomes" id="UP000693946"/>
    </source>
</evidence>
<keyword evidence="3" id="KW-1185">Reference proteome</keyword>
<protein>
    <submittedName>
        <fullName evidence="2">Uncharacterized protein</fullName>
    </submittedName>
</protein>